<dbReference type="AlphaFoldDB" id="A0ABD5VA15"/>
<evidence type="ECO:0000313" key="2">
    <source>
        <dbReference type="EMBL" id="MFC6906412.1"/>
    </source>
</evidence>
<keyword evidence="1" id="KW-1133">Transmembrane helix</keyword>
<feature type="transmembrane region" description="Helical" evidence="1">
    <location>
        <begin position="89"/>
        <end position="109"/>
    </location>
</feature>
<reference evidence="2 3" key="1">
    <citation type="journal article" date="2019" name="Int. J. Syst. Evol. Microbiol.">
        <title>The Global Catalogue of Microorganisms (GCM) 10K type strain sequencing project: providing services to taxonomists for standard genome sequencing and annotation.</title>
        <authorList>
            <consortium name="The Broad Institute Genomics Platform"/>
            <consortium name="The Broad Institute Genome Sequencing Center for Infectious Disease"/>
            <person name="Wu L."/>
            <person name="Ma J."/>
        </authorList>
    </citation>
    <scope>NUCLEOTIDE SEQUENCE [LARGE SCALE GENOMIC DNA]</scope>
    <source>
        <strain evidence="2 3">CGMCC 1.3240</strain>
    </source>
</reference>
<name>A0ABD5VA15_9EURY</name>
<feature type="transmembrane region" description="Helical" evidence="1">
    <location>
        <begin position="139"/>
        <end position="159"/>
    </location>
</feature>
<keyword evidence="2" id="KW-0378">Hydrolase</keyword>
<comment type="caution">
    <text evidence="2">The sequence shown here is derived from an EMBL/GenBank/DDBJ whole genome shotgun (WGS) entry which is preliminary data.</text>
</comment>
<feature type="transmembrane region" description="Helical" evidence="1">
    <location>
        <begin position="62"/>
        <end position="83"/>
    </location>
</feature>
<dbReference type="Pfam" id="PF04307">
    <property type="entry name" value="YdjM"/>
    <property type="match status" value="1"/>
</dbReference>
<evidence type="ECO:0000313" key="3">
    <source>
        <dbReference type="Proteomes" id="UP001596312"/>
    </source>
</evidence>
<sequence length="162" mass="16506">MYKTGHIGAALLVYSPIGLALLLAGLDELAVFGGVGMIALATLPDCDHQLPFIAHRGPTHSIVFALVLGAMLGAAGIAFGRAVDGVSPVMMGAFAFGIGTLAVLSHLAADSITPMGIRPLWPFSRWRYSANVVRAKNPIANYLLLAAGVAAATASLVVAGGV</sequence>
<evidence type="ECO:0000256" key="1">
    <source>
        <dbReference type="SAM" id="Phobius"/>
    </source>
</evidence>
<accession>A0ABD5VA15</accession>
<dbReference type="EMBL" id="JBHSXQ010000004">
    <property type="protein sequence ID" value="MFC6906412.1"/>
    <property type="molecule type" value="Genomic_DNA"/>
</dbReference>
<organism evidence="2 3">
    <name type="scientific">Halalkalicoccus tibetensis</name>
    <dbReference type="NCBI Taxonomy" id="175632"/>
    <lineage>
        <taxon>Archaea</taxon>
        <taxon>Methanobacteriati</taxon>
        <taxon>Methanobacteriota</taxon>
        <taxon>Stenosarchaea group</taxon>
        <taxon>Halobacteria</taxon>
        <taxon>Halobacteriales</taxon>
        <taxon>Halococcaceae</taxon>
        <taxon>Halalkalicoccus</taxon>
    </lineage>
</organism>
<dbReference type="Proteomes" id="UP001596312">
    <property type="component" value="Unassembled WGS sequence"/>
</dbReference>
<dbReference type="GO" id="GO:0016787">
    <property type="term" value="F:hydrolase activity"/>
    <property type="evidence" value="ECO:0007669"/>
    <property type="project" value="UniProtKB-KW"/>
</dbReference>
<gene>
    <name evidence="2" type="ORF">ACFQGH_14545</name>
</gene>
<keyword evidence="3" id="KW-1185">Reference proteome</keyword>
<keyword evidence="1" id="KW-0472">Membrane</keyword>
<protein>
    <submittedName>
        <fullName evidence="2">Metal-dependent hydrolase</fullName>
    </submittedName>
</protein>
<proteinExistence type="predicted"/>
<dbReference type="RefSeq" id="WP_340604980.1">
    <property type="nucleotide sequence ID" value="NZ_JBBMXV010000004.1"/>
</dbReference>
<keyword evidence="1" id="KW-0812">Transmembrane</keyword>
<dbReference type="InterPro" id="IPR007404">
    <property type="entry name" value="YdjM-like"/>
</dbReference>